<name>A0A813P383_9BILA</name>
<feature type="compositionally biased region" description="Low complexity" evidence="1">
    <location>
        <begin position="666"/>
        <end position="678"/>
    </location>
</feature>
<keyword evidence="2" id="KW-1133">Transmembrane helix</keyword>
<feature type="transmembrane region" description="Helical" evidence="2">
    <location>
        <begin position="556"/>
        <end position="576"/>
    </location>
</feature>
<reference evidence="3" key="1">
    <citation type="submission" date="2021-02" db="EMBL/GenBank/DDBJ databases">
        <authorList>
            <person name="Nowell W R."/>
        </authorList>
    </citation>
    <scope>NUCLEOTIDE SEQUENCE</scope>
    <source>
        <strain evidence="3">Ploen Becks lab</strain>
    </source>
</reference>
<dbReference type="OrthoDB" id="10062838at2759"/>
<sequence>MSLNDSKNNISCEEKLNDIKLYVPTTKYLNSPLSNNTTKSRHLSIASGSNRLNFNYSPDLRKSYFKSKNLLSNGFPFNYNNKTTNSKNSSYIDISSNTTSFRQNSQFDLNKIKSSNSKTNSSEYIQHQLNSLNNSLSNFDTGFEMTTRTYEKKYSKFFIFFCCLCCIIKNCLESSSQNELTMTSLTTSNEKQGFFKFYIKKFYLKLKFYSVGFLMSFIICISFVSMTYLLRRALNLIEVTQETSNSNNLKDFSLVINNIELNKTQIVLNCNFCYFVIWSSTSCLLLVYPIYFLAYLLVYRLIVNQRAKKPKTEATLISNSSSSGLSQSKFKINDFVLSSFDIFSNDRQLKKKAKIEYKSPVNNNSVNNQNNSNAPNQQKSTDSNNTHNNVSQFKIKRNFFLKILLISIIWILTGYSLIRAIDLLSCSDVIILYSVNYSFIYMAAWIILHHQFIPLRLLGFILSIAAIIFTYYSEGFAFNLKLFGNVCATASAAGSAILQIIWNNNTKIKCNNQRTMFISLIGLCTFLFGWPIIFFLRITGVETLTFNSYQFLSITQFKEIFICIIGASIFGFIFIFSMQFGQLITKELFLQIGCIFTIPASVVLDMEVNKLKINDLKYGALICVCIGYIFLILPENMYSDCKKFLCPDSAQEATGSNSLTRRYRYSTPASPSPTNNPNRISNSSVNR</sequence>
<feature type="transmembrane region" description="Helical" evidence="2">
    <location>
        <begin position="616"/>
        <end position="633"/>
    </location>
</feature>
<evidence type="ECO:0000256" key="1">
    <source>
        <dbReference type="SAM" id="MobiDB-lite"/>
    </source>
</evidence>
<keyword evidence="2" id="KW-0812">Transmembrane</keyword>
<evidence type="ECO:0000256" key="2">
    <source>
        <dbReference type="SAM" id="Phobius"/>
    </source>
</evidence>
<dbReference type="Proteomes" id="UP000663879">
    <property type="component" value="Unassembled WGS sequence"/>
</dbReference>
<dbReference type="PANTHER" id="PTHR19346">
    <property type="entry name" value="SUGAR PHOSPHATE TRANSPORTER DOMAIN-CONTAINING PROTEIN"/>
    <property type="match status" value="1"/>
</dbReference>
<protein>
    <submittedName>
        <fullName evidence="3">Uncharacterized protein</fullName>
    </submittedName>
</protein>
<evidence type="ECO:0000313" key="3">
    <source>
        <dbReference type="EMBL" id="CAF0749151.1"/>
    </source>
</evidence>
<gene>
    <name evidence="3" type="ORF">OXX778_LOCUS3815</name>
</gene>
<organism evidence="3 4">
    <name type="scientific">Brachionus calyciflorus</name>
    <dbReference type="NCBI Taxonomy" id="104777"/>
    <lineage>
        <taxon>Eukaryota</taxon>
        <taxon>Metazoa</taxon>
        <taxon>Spiralia</taxon>
        <taxon>Gnathifera</taxon>
        <taxon>Rotifera</taxon>
        <taxon>Eurotatoria</taxon>
        <taxon>Monogononta</taxon>
        <taxon>Pseudotrocha</taxon>
        <taxon>Ploima</taxon>
        <taxon>Brachionidae</taxon>
        <taxon>Brachionus</taxon>
    </lineage>
</organism>
<dbReference type="AlphaFoldDB" id="A0A813P383"/>
<proteinExistence type="predicted"/>
<feature type="transmembrane region" description="Helical" evidence="2">
    <location>
        <begin position="455"/>
        <end position="472"/>
    </location>
</feature>
<feature type="transmembrane region" description="Helical" evidence="2">
    <location>
        <begin position="399"/>
        <end position="418"/>
    </location>
</feature>
<feature type="region of interest" description="Disordered" evidence="1">
    <location>
        <begin position="665"/>
        <end position="687"/>
    </location>
</feature>
<feature type="compositionally biased region" description="Low complexity" evidence="1">
    <location>
        <begin position="360"/>
        <end position="378"/>
    </location>
</feature>
<feature type="transmembrane region" description="Helical" evidence="2">
    <location>
        <begin position="478"/>
        <end position="502"/>
    </location>
</feature>
<dbReference type="EMBL" id="CAJNOC010000352">
    <property type="protein sequence ID" value="CAF0749151.1"/>
    <property type="molecule type" value="Genomic_DNA"/>
</dbReference>
<evidence type="ECO:0000313" key="4">
    <source>
        <dbReference type="Proteomes" id="UP000663879"/>
    </source>
</evidence>
<comment type="caution">
    <text evidence="3">The sequence shown here is derived from an EMBL/GenBank/DDBJ whole genome shotgun (WGS) entry which is preliminary data.</text>
</comment>
<dbReference type="PANTHER" id="PTHR19346:SF4">
    <property type="entry name" value="SUGAR PHOSPHATE TRANSPORTER DOMAIN-CONTAINING PROTEIN"/>
    <property type="match status" value="1"/>
</dbReference>
<feature type="transmembrane region" description="Helical" evidence="2">
    <location>
        <begin position="514"/>
        <end position="536"/>
    </location>
</feature>
<feature type="transmembrane region" description="Helical" evidence="2">
    <location>
        <begin position="208"/>
        <end position="230"/>
    </location>
</feature>
<keyword evidence="4" id="KW-1185">Reference proteome</keyword>
<feature type="transmembrane region" description="Helical" evidence="2">
    <location>
        <begin position="588"/>
        <end position="604"/>
    </location>
</feature>
<feature type="transmembrane region" description="Helical" evidence="2">
    <location>
        <begin position="430"/>
        <end position="448"/>
    </location>
</feature>
<keyword evidence="2" id="KW-0472">Membrane</keyword>
<feature type="region of interest" description="Disordered" evidence="1">
    <location>
        <begin position="360"/>
        <end position="387"/>
    </location>
</feature>
<feature type="transmembrane region" description="Helical" evidence="2">
    <location>
        <begin position="275"/>
        <end position="299"/>
    </location>
</feature>
<dbReference type="InterPro" id="IPR026505">
    <property type="entry name" value="Solute_c_fam_35_mem_F3/F4"/>
</dbReference>
<accession>A0A813P383</accession>